<dbReference type="SUPFAM" id="SSF50370">
    <property type="entry name" value="Ricin B-like lectins"/>
    <property type="match status" value="1"/>
</dbReference>
<sequence>MFSIPQRDLISLPDDTLGKESIEERAKVANWWMQDFQSFVHDRIGTPEETIRKIRAPSDTYKGHRHPLRHLNCFNFRWYLLTLDTDKLISGYLIKRGYLIQRVTGLTLAKGGGNQVIGLKSPTANHTKHEHNDLFQFWYLVDTGELRTENGYCMDNQTSLLDRKKAKRKKDILRIEDESEDLSNVTKVFPSENELKGKKSYSDVVLFPCKEVQYPEQWTITKRQQLLHIPSEKCLQSEVLDNSIYILRLEPCDHNTSLQHWQFSRVNPLDNPNSLLMFGD</sequence>
<comment type="caution">
    <text evidence="2">The sequence shown here is derived from an EMBL/GenBank/DDBJ whole genome shotgun (WGS) entry which is preliminary data.</text>
</comment>
<dbReference type="Proteomes" id="UP000735302">
    <property type="component" value="Unassembled WGS sequence"/>
</dbReference>
<protein>
    <submittedName>
        <fullName evidence="2">Polypeptide n-acetylgalactosaminyltransferase</fullName>
    </submittedName>
</protein>
<proteinExistence type="predicted"/>
<name>A0AAV4A3F3_9GAST</name>
<accession>A0AAV4A3F3</accession>
<reference evidence="2 3" key="1">
    <citation type="journal article" date="2021" name="Elife">
        <title>Chloroplast acquisition without the gene transfer in kleptoplastic sea slugs, Plakobranchus ocellatus.</title>
        <authorList>
            <person name="Maeda T."/>
            <person name="Takahashi S."/>
            <person name="Yoshida T."/>
            <person name="Shimamura S."/>
            <person name="Takaki Y."/>
            <person name="Nagai Y."/>
            <person name="Toyoda A."/>
            <person name="Suzuki Y."/>
            <person name="Arimoto A."/>
            <person name="Ishii H."/>
            <person name="Satoh N."/>
            <person name="Nishiyama T."/>
            <person name="Hasebe M."/>
            <person name="Maruyama T."/>
            <person name="Minagawa J."/>
            <person name="Obokata J."/>
            <person name="Shigenobu S."/>
        </authorList>
    </citation>
    <scope>NUCLEOTIDE SEQUENCE [LARGE SCALE GENOMIC DNA]</scope>
</reference>
<keyword evidence="3" id="KW-1185">Reference proteome</keyword>
<evidence type="ECO:0000259" key="1">
    <source>
        <dbReference type="Pfam" id="PF00652"/>
    </source>
</evidence>
<dbReference type="InterPro" id="IPR035992">
    <property type="entry name" value="Ricin_B-like_lectins"/>
</dbReference>
<dbReference type="AlphaFoldDB" id="A0AAV4A3F3"/>
<evidence type="ECO:0000313" key="2">
    <source>
        <dbReference type="EMBL" id="GFO01880.1"/>
    </source>
</evidence>
<dbReference type="Gene3D" id="2.80.10.50">
    <property type="match status" value="1"/>
</dbReference>
<dbReference type="Pfam" id="PF00652">
    <property type="entry name" value="Ricin_B_lectin"/>
    <property type="match status" value="1"/>
</dbReference>
<dbReference type="EMBL" id="BLXT01003539">
    <property type="protein sequence ID" value="GFO01880.1"/>
    <property type="molecule type" value="Genomic_DNA"/>
</dbReference>
<organism evidence="2 3">
    <name type="scientific">Plakobranchus ocellatus</name>
    <dbReference type="NCBI Taxonomy" id="259542"/>
    <lineage>
        <taxon>Eukaryota</taxon>
        <taxon>Metazoa</taxon>
        <taxon>Spiralia</taxon>
        <taxon>Lophotrochozoa</taxon>
        <taxon>Mollusca</taxon>
        <taxon>Gastropoda</taxon>
        <taxon>Heterobranchia</taxon>
        <taxon>Euthyneura</taxon>
        <taxon>Panpulmonata</taxon>
        <taxon>Sacoglossa</taxon>
        <taxon>Placobranchoidea</taxon>
        <taxon>Plakobranchidae</taxon>
        <taxon>Plakobranchus</taxon>
    </lineage>
</organism>
<gene>
    <name evidence="2" type="ORF">PoB_002838500</name>
</gene>
<dbReference type="InterPro" id="IPR000772">
    <property type="entry name" value="Ricin_B_lectin"/>
</dbReference>
<dbReference type="PROSITE" id="PS50231">
    <property type="entry name" value="RICIN_B_LECTIN"/>
    <property type="match status" value="1"/>
</dbReference>
<feature type="domain" description="Ricin B lectin" evidence="1">
    <location>
        <begin position="199"/>
        <end position="273"/>
    </location>
</feature>
<evidence type="ECO:0000313" key="3">
    <source>
        <dbReference type="Proteomes" id="UP000735302"/>
    </source>
</evidence>